<dbReference type="EMBL" id="JANIBM010000031">
    <property type="protein sequence ID" value="MCQ8182927.1"/>
    <property type="molecule type" value="Genomic_DNA"/>
</dbReference>
<dbReference type="RefSeq" id="WP_256612196.1">
    <property type="nucleotide sequence ID" value="NZ_JANIBM010000031.1"/>
</dbReference>
<feature type="domain" description="FecR N-terminal" evidence="2">
    <location>
        <begin position="18"/>
        <end position="59"/>
    </location>
</feature>
<comment type="caution">
    <text evidence="3">The sequence shown here is derived from an EMBL/GenBank/DDBJ whole genome shotgun (WGS) entry which is preliminary data.</text>
</comment>
<feature type="domain" description="FecR protein" evidence="1">
    <location>
        <begin position="115"/>
        <end position="206"/>
    </location>
</feature>
<dbReference type="Proteomes" id="UP001524569">
    <property type="component" value="Unassembled WGS sequence"/>
</dbReference>
<dbReference type="InterPro" id="IPR012373">
    <property type="entry name" value="Ferrdict_sens_TM"/>
</dbReference>
<dbReference type="Gene3D" id="3.55.50.30">
    <property type="match status" value="1"/>
</dbReference>
<gene>
    <name evidence="3" type="ORF">NP603_17520</name>
</gene>
<dbReference type="InterPro" id="IPR032623">
    <property type="entry name" value="FecR_N"/>
</dbReference>
<keyword evidence="4" id="KW-1185">Reference proteome</keyword>
<dbReference type="PIRSF" id="PIRSF018266">
    <property type="entry name" value="FecR"/>
    <property type="match status" value="1"/>
</dbReference>
<organism evidence="3 4">
    <name type="scientific">Methylomonas aurea</name>
    <dbReference type="NCBI Taxonomy" id="2952224"/>
    <lineage>
        <taxon>Bacteria</taxon>
        <taxon>Pseudomonadati</taxon>
        <taxon>Pseudomonadota</taxon>
        <taxon>Gammaproteobacteria</taxon>
        <taxon>Methylococcales</taxon>
        <taxon>Methylococcaceae</taxon>
        <taxon>Methylomonas</taxon>
    </lineage>
</organism>
<dbReference type="Gene3D" id="2.60.120.1440">
    <property type="match status" value="1"/>
</dbReference>
<evidence type="ECO:0000259" key="1">
    <source>
        <dbReference type="Pfam" id="PF04773"/>
    </source>
</evidence>
<dbReference type="Pfam" id="PF04773">
    <property type="entry name" value="FecR"/>
    <property type="match status" value="1"/>
</dbReference>
<protein>
    <submittedName>
        <fullName evidence="3">FecR family protein</fullName>
    </submittedName>
</protein>
<dbReference type="InterPro" id="IPR006860">
    <property type="entry name" value="FecR"/>
</dbReference>
<evidence type="ECO:0000313" key="3">
    <source>
        <dbReference type="EMBL" id="MCQ8182927.1"/>
    </source>
</evidence>
<name>A0ABT1UL19_9GAMM</name>
<evidence type="ECO:0000259" key="2">
    <source>
        <dbReference type="Pfam" id="PF16220"/>
    </source>
</evidence>
<dbReference type="PANTHER" id="PTHR30273">
    <property type="entry name" value="PERIPLASMIC SIGNAL SENSOR AND SIGMA FACTOR ACTIVATOR FECR-RELATED"/>
    <property type="match status" value="1"/>
</dbReference>
<dbReference type="Pfam" id="PF16220">
    <property type="entry name" value="DUF4880"/>
    <property type="match status" value="1"/>
</dbReference>
<accession>A0ABT1UL19</accession>
<reference evidence="3 4" key="1">
    <citation type="submission" date="2022-07" db="EMBL/GenBank/DDBJ databases">
        <title>Methylomonas rivi sp. nov., Methylomonas rosea sp. nov., Methylomonas aureus sp. nov. and Methylomonas subterranea sp. nov., four novel methanotrophs isolated from a freshwater creek and the deep terrestrial subsurface.</title>
        <authorList>
            <person name="Abin C."/>
            <person name="Sankaranarayanan K."/>
            <person name="Garner C."/>
            <person name="Sindelar R."/>
            <person name="Kotary K."/>
            <person name="Garner R."/>
            <person name="Barclay S."/>
            <person name="Lawson P."/>
            <person name="Krumholz L."/>
        </authorList>
    </citation>
    <scope>NUCLEOTIDE SEQUENCE [LARGE SCALE GENOMIC DNA]</scope>
    <source>
        <strain evidence="3 4">SURF-1</strain>
    </source>
</reference>
<evidence type="ECO:0000313" key="4">
    <source>
        <dbReference type="Proteomes" id="UP001524569"/>
    </source>
</evidence>
<dbReference type="PANTHER" id="PTHR30273:SF2">
    <property type="entry name" value="PROTEIN FECR"/>
    <property type="match status" value="1"/>
</dbReference>
<proteinExistence type="predicted"/>
<sequence length="324" mass="35314">MTAHEPVSVSAAADAVAEQAMAWFVRLRAETVTPAEREDFQRWYRADPAHRRAYAQTAAFWDDAEFGWVLADAASGSAPGRRPRVWRGVPAMAAAACLIGFIAGYRPTLDCWRADYCTGVGEIKSFRLGDGSEVTLNSASAISVNVQNGLRQVELHRGEAFFDVQRDPQRPFQVGGRYSTVRVLGTRFAVREDRAETSVSVASGLVAVGRPEADPALLQAGDSISVTAHRSGDIQRNPAGGTAAWLKGYAAFENVTLAEVVAELGRYRRGTLLVRDAELRELKISGRFDIRDTDKALESLQQTLPIRVTRLTPWLVLIGKGAQG</sequence>